<accession>A0A0E9LW19</accession>
<proteinExistence type="predicted"/>
<evidence type="ECO:0000256" key="2">
    <source>
        <dbReference type="ARBA" id="ARBA00022840"/>
    </source>
</evidence>
<feature type="domain" description="Zeta toxin" evidence="3">
    <location>
        <begin position="4"/>
        <end position="155"/>
    </location>
</feature>
<dbReference type="InterPro" id="IPR027417">
    <property type="entry name" value="P-loop_NTPase"/>
</dbReference>
<name>A0A0E9LW19_9BACT</name>
<evidence type="ECO:0000313" key="4">
    <source>
        <dbReference type="EMBL" id="GAO29493.1"/>
    </source>
</evidence>
<dbReference type="STRING" id="1236989.JCM15548_11682"/>
<dbReference type="GO" id="GO:0016301">
    <property type="term" value="F:kinase activity"/>
    <property type="evidence" value="ECO:0007669"/>
    <property type="project" value="InterPro"/>
</dbReference>
<evidence type="ECO:0000256" key="1">
    <source>
        <dbReference type="ARBA" id="ARBA00022741"/>
    </source>
</evidence>
<dbReference type="AlphaFoldDB" id="A0A0E9LW19"/>
<dbReference type="GO" id="GO:0005524">
    <property type="term" value="F:ATP binding"/>
    <property type="evidence" value="ECO:0007669"/>
    <property type="project" value="UniProtKB-KW"/>
</dbReference>
<dbReference type="PANTHER" id="PTHR39206">
    <property type="entry name" value="SLL8004 PROTEIN"/>
    <property type="match status" value="1"/>
</dbReference>
<dbReference type="SUPFAM" id="SSF52540">
    <property type="entry name" value="P-loop containing nucleoside triphosphate hydrolases"/>
    <property type="match status" value="1"/>
</dbReference>
<dbReference type="InterPro" id="IPR010488">
    <property type="entry name" value="Zeta_toxin_domain"/>
</dbReference>
<sequence length="189" mass="21414">MKRLFVISGCNGAGKTTASYTVLPDILNCDEFVNADEIAKGLSPFHPESAAIQAGRLMLDRINKLIFKGSDFAFETTLATKSYSNLILKAKENGYHVTLLFFWLRSTDLAVKRVETRVKEGGHNIPEDVIRRRYVSGLKNFFGKYHNMVDEWMFIDNSGEPYEIIAHKNSVGEVIKNSGKWNQLLNSYK</sequence>
<dbReference type="PANTHER" id="PTHR39206:SF1">
    <property type="entry name" value="SLL8004 PROTEIN"/>
    <property type="match status" value="1"/>
</dbReference>
<dbReference type="Proteomes" id="UP000032900">
    <property type="component" value="Unassembled WGS sequence"/>
</dbReference>
<evidence type="ECO:0000259" key="3">
    <source>
        <dbReference type="Pfam" id="PF06414"/>
    </source>
</evidence>
<reference evidence="4 5" key="1">
    <citation type="journal article" date="2015" name="Microbes Environ.">
        <title>Distribution and evolution of nitrogen fixation genes in the phylum bacteroidetes.</title>
        <authorList>
            <person name="Inoue J."/>
            <person name="Oshima K."/>
            <person name="Suda W."/>
            <person name="Sakamoto M."/>
            <person name="Iino T."/>
            <person name="Noda S."/>
            <person name="Hongoh Y."/>
            <person name="Hattori M."/>
            <person name="Ohkuma M."/>
        </authorList>
    </citation>
    <scope>NUCLEOTIDE SEQUENCE [LARGE SCALE GENOMIC DNA]</scope>
    <source>
        <strain evidence="4">JCM 15548</strain>
    </source>
</reference>
<keyword evidence="1" id="KW-0547">Nucleotide-binding</keyword>
<keyword evidence="5" id="KW-1185">Reference proteome</keyword>
<evidence type="ECO:0000313" key="5">
    <source>
        <dbReference type="Proteomes" id="UP000032900"/>
    </source>
</evidence>
<keyword evidence="2" id="KW-0067">ATP-binding</keyword>
<dbReference type="OrthoDB" id="9791543at2"/>
<dbReference type="RefSeq" id="WP_062123830.1">
    <property type="nucleotide sequence ID" value="NZ_BAZW01000009.1"/>
</dbReference>
<gene>
    <name evidence="4" type="ORF">JCM15548_11682</name>
</gene>
<dbReference type="Pfam" id="PF06414">
    <property type="entry name" value="Zeta_toxin"/>
    <property type="match status" value="1"/>
</dbReference>
<dbReference type="Gene3D" id="3.40.50.300">
    <property type="entry name" value="P-loop containing nucleotide triphosphate hydrolases"/>
    <property type="match status" value="1"/>
</dbReference>
<protein>
    <recommendedName>
        <fullName evidence="3">Zeta toxin domain-containing protein</fullName>
    </recommendedName>
</protein>
<comment type="caution">
    <text evidence="4">The sequence shown here is derived from an EMBL/GenBank/DDBJ whole genome shotgun (WGS) entry which is preliminary data.</text>
</comment>
<organism evidence="4 5">
    <name type="scientific">Geofilum rubicundum JCM 15548</name>
    <dbReference type="NCBI Taxonomy" id="1236989"/>
    <lineage>
        <taxon>Bacteria</taxon>
        <taxon>Pseudomonadati</taxon>
        <taxon>Bacteroidota</taxon>
        <taxon>Bacteroidia</taxon>
        <taxon>Marinilabiliales</taxon>
        <taxon>Marinilabiliaceae</taxon>
        <taxon>Geofilum</taxon>
    </lineage>
</organism>
<dbReference type="EMBL" id="BAZW01000009">
    <property type="protein sequence ID" value="GAO29493.1"/>
    <property type="molecule type" value="Genomic_DNA"/>
</dbReference>